<comment type="caution">
    <text evidence="2">The sequence shown here is derived from an EMBL/GenBank/DDBJ whole genome shotgun (WGS) entry which is preliminary data.</text>
</comment>
<keyword evidence="1" id="KW-0812">Transmembrane</keyword>
<feature type="transmembrane region" description="Helical" evidence="1">
    <location>
        <begin position="12"/>
        <end position="32"/>
    </location>
</feature>
<evidence type="ECO:0000313" key="2">
    <source>
        <dbReference type="EMBL" id="OGM00507.1"/>
    </source>
</evidence>
<dbReference type="STRING" id="1802424.A2480_01410"/>
<dbReference type="EMBL" id="MGFG01000031">
    <property type="protein sequence ID" value="OGM00507.1"/>
    <property type="molecule type" value="Genomic_DNA"/>
</dbReference>
<sequence>MSTRPKVNKVFAWIVRFAAVVVVGAIFVHVVFTAASPNGYLTVTTDLKSPSAFISDPKPMDRLYLDEGSPFRLIGSPVYLDLKPPSPFETVTVRAEYINHGQPLVEIGALSNRLDGQYDMRSVENRLVDSLSWSRLSSGRMSLLQRNKTYVTLDDFLTNPPSASRAVTYRTELSWPYRPENYVPADQPKTHVISLRGHHRILTYTAGETLSFSFVVHDMNRQLGADPVTLSVYREGQETAVTRTVLADDGNAADNQKSSPLRTVAVSLADPTPGLYRIEFTAPDDIFIRELTTRQSKFVFLGRLYLGDHVGYSDQTLPLDVLVGGNTLTVRTAHIEGLQTIVVGDRFFEVQEPGVRQDVELGQSSQPVKVRLPRRDILLETGGVFALSEDDYFQSLPIELDWHMTSSDLDSADIDFVLTEYEPPELDGDLTVAETTFDLDRLALTEDNTYRFAFSAPGLVLTENDLRLKSVTFILHRPKTDWLTGLKRFWSGVDGDERSTAIILPHGSSFGEEVQ</sequence>
<dbReference type="AlphaFoldDB" id="A0A1F7WD56"/>
<evidence type="ECO:0000313" key="3">
    <source>
        <dbReference type="Proteomes" id="UP000176988"/>
    </source>
</evidence>
<evidence type="ECO:0000256" key="1">
    <source>
        <dbReference type="SAM" id="Phobius"/>
    </source>
</evidence>
<organism evidence="2 3">
    <name type="scientific">Candidatus Uhrbacteria bacterium RIFOXYC2_FULL_47_19</name>
    <dbReference type="NCBI Taxonomy" id="1802424"/>
    <lineage>
        <taxon>Bacteria</taxon>
        <taxon>Candidatus Uhriibacteriota</taxon>
    </lineage>
</organism>
<proteinExistence type="predicted"/>
<name>A0A1F7WD56_9BACT</name>
<reference evidence="2 3" key="1">
    <citation type="journal article" date="2016" name="Nat. Commun.">
        <title>Thousands of microbial genomes shed light on interconnected biogeochemical processes in an aquifer system.</title>
        <authorList>
            <person name="Anantharaman K."/>
            <person name="Brown C.T."/>
            <person name="Hug L.A."/>
            <person name="Sharon I."/>
            <person name="Castelle C.J."/>
            <person name="Probst A.J."/>
            <person name="Thomas B.C."/>
            <person name="Singh A."/>
            <person name="Wilkins M.J."/>
            <person name="Karaoz U."/>
            <person name="Brodie E.L."/>
            <person name="Williams K.H."/>
            <person name="Hubbard S.S."/>
            <person name="Banfield J.F."/>
        </authorList>
    </citation>
    <scope>NUCLEOTIDE SEQUENCE [LARGE SCALE GENOMIC DNA]</scope>
</reference>
<accession>A0A1F7WD56</accession>
<keyword evidence="1" id="KW-0472">Membrane</keyword>
<dbReference type="Proteomes" id="UP000176988">
    <property type="component" value="Unassembled WGS sequence"/>
</dbReference>
<gene>
    <name evidence="2" type="ORF">A2480_01410</name>
</gene>
<keyword evidence="1" id="KW-1133">Transmembrane helix</keyword>
<protein>
    <submittedName>
        <fullName evidence="2">Uncharacterized protein</fullName>
    </submittedName>
</protein>